<dbReference type="PANTHER" id="PTHR46766">
    <property type="entry name" value="GLUTAMINE-RICH PROTEIN 2"/>
    <property type="match status" value="1"/>
</dbReference>
<evidence type="ECO:0000259" key="2">
    <source>
        <dbReference type="Pfam" id="PF00823"/>
    </source>
</evidence>
<dbReference type="AlphaFoldDB" id="A0A0Q2X7D3"/>
<dbReference type="Pfam" id="PF12484">
    <property type="entry name" value="PPE-SVP"/>
    <property type="match status" value="1"/>
</dbReference>
<dbReference type="GO" id="GO:0052572">
    <property type="term" value="P:response to host immune response"/>
    <property type="evidence" value="ECO:0007669"/>
    <property type="project" value="TreeGrafter"/>
</dbReference>
<dbReference type="InterPro" id="IPR022171">
    <property type="entry name" value="PPE_C"/>
</dbReference>
<comment type="caution">
    <text evidence="4">The sequence shown here is derived from an EMBL/GenBank/DDBJ whole genome shotgun (WGS) entry which is preliminary data.</text>
</comment>
<dbReference type="EMBL" id="LKTM01000336">
    <property type="protein sequence ID" value="KQH77196.1"/>
    <property type="molecule type" value="Genomic_DNA"/>
</dbReference>
<name>A0A0Q2X7D3_MYCGO</name>
<dbReference type="FunFam" id="1.20.1260.20:FF:000001">
    <property type="entry name" value="PPE family protein PPE41"/>
    <property type="match status" value="1"/>
</dbReference>
<evidence type="ECO:0000313" key="5">
    <source>
        <dbReference type="Proteomes" id="UP000051677"/>
    </source>
</evidence>
<comment type="similarity">
    <text evidence="1">Belongs to the mycobacterial PPE family.</text>
</comment>
<organism evidence="4 5">
    <name type="scientific">Mycobacterium gordonae</name>
    <dbReference type="NCBI Taxonomy" id="1778"/>
    <lineage>
        <taxon>Bacteria</taxon>
        <taxon>Bacillati</taxon>
        <taxon>Actinomycetota</taxon>
        <taxon>Actinomycetes</taxon>
        <taxon>Mycobacteriales</taxon>
        <taxon>Mycobacteriaceae</taxon>
        <taxon>Mycobacterium</taxon>
    </lineage>
</organism>
<dbReference type="STRING" id="1778.A9W97_01460"/>
<evidence type="ECO:0000313" key="4">
    <source>
        <dbReference type="EMBL" id="KQH77196.1"/>
    </source>
</evidence>
<feature type="domain" description="PPE" evidence="2">
    <location>
        <begin position="2"/>
        <end position="164"/>
    </location>
</feature>
<reference evidence="4 5" key="1">
    <citation type="submission" date="2015-10" db="EMBL/GenBank/DDBJ databases">
        <title>Mycobacterium gordonae draft genome assembly.</title>
        <authorList>
            <person name="Ustinova V."/>
            <person name="Smirnova T."/>
            <person name="Blagodatskikh K."/>
            <person name="Varlamov D."/>
            <person name="Larionova E."/>
            <person name="Chernousova L."/>
        </authorList>
    </citation>
    <scope>NUCLEOTIDE SEQUENCE [LARGE SCALE GENOMIC DNA]</scope>
    <source>
        <strain evidence="4 5">CTRI 14-8773</strain>
    </source>
</reference>
<feature type="domain" description="PPE family C-terminal" evidence="3">
    <location>
        <begin position="291"/>
        <end position="370"/>
    </location>
</feature>
<evidence type="ECO:0000256" key="1">
    <source>
        <dbReference type="ARBA" id="ARBA00010652"/>
    </source>
</evidence>
<evidence type="ECO:0000259" key="3">
    <source>
        <dbReference type="Pfam" id="PF12484"/>
    </source>
</evidence>
<dbReference type="InterPro" id="IPR038332">
    <property type="entry name" value="PPE_sf"/>
</dbReference>
<dbReference type="InterPro" id="IPR000030">
    <property type="entry name" value="PPE_dom"/>
</dbReference>
<sequence>MDYAFLPPEVNSARMYAGPGPTSFLTAAGSWDALAAELATTAAGYEAVLTALATWQWSGPASQAMTAAAAHYAGWLQGTAEQTKQTAAQARSAAATFEQAYAMTVPPPAVAANRTQLSSLVATNLLGQNTAAIAATEAQYADFWAQDAAAMYGYAASSQTLTQLLPQFSSPAQTSNQAGVTAQQAAVAQANASAAASDPVSQLIDATTQELQSLAGSIIPDDLTALDVIAAVGTSINSTYYLEAFAAGVIGAENNLGVLPKAGAALAADAAPAAAAAPPPVGAAAGLGSVTATLSRAGTIGQMSVPASWAAPSTSRFSALEPAGFTVIPGTEDAVVAGYPGYPGLASATAARGAGSPPRYGARLTVMARPPAAG</sequence>
<dbReference type="RefSeq" id="WP_055579899.1">
    <property type="nucleotide sequence ID" value="NZ_LKTM01000336.1"/>
</dbReference>
<proteinExistence type="inferred from homology"/>
<dbReference type="PANTHER" id="PTHR46766:SF1">
    <property type="entry name" value="GLUTAMINE-RICH PROTEIN 2"/>
    <property type="match status" value="1"/>
</dbReference>
<gene>
    <name evidence="4" type="ORF">AO501_12675</name>
</gene>
<dbReference type="SUPFAM" id="SSF140459">
    <property type="entry name" value="PE/PPE dimer-like"/>
    <property type="match status" value="1"/>
</dbReference>
<evidence type="ECO:0008006" key="6">
    <source>
        <dbReference type="Google" id="ProtNLM"/>
    </source>
</evidence>
<accession>A0A0Q2X7D3</accession>
<dbReference type="OrthoDB" id="4713106at2"/>
<dbReference type="Pfam" id="PF00823">
    <property type="entry name" value="PPE"/>
    <property type="match status" value="1"/>
</dbReference>
<protein>
    <recommendedName>
        <fullName evidence="6">PPE family protein</fullName>
    </recommendedName>
</protein>
<dbReference type="Gene3D" id="1.20.1260.20">
    <property type="entry name" value="PPE superfamily"/>
    <property type="match status" value="1"/>
</dbReference>
<dbReference type="Proteomes" id="UP000051677">
    <property type="component" value="Unassembled WGS sequence"/>
</dbReference>